<feature type="non-terminal residue" evidence="2">
    <location>
        <position position="71"/>
    </location>
</feature>
<evidence type="ECO:0000313" key="2">
    <source>
        <dbReference type="EMBL" id="CAA9421149.1"/>
    </source>
</evidence>
<name>A0A6J4PNN6_9RHOB</name>
<dbReference type="AlphaFoldDB" id="A0A6J4PNN6"/>
<dbReference type="EMBL" id="CADCUU010000322">
    <property type="protein sequence ID" value="CAA9421149.1"/>
    <property type="molecule type" value="Genomic_DNA"/>
</dbReference>
<proteinExistence type="predicted"/>
<protein>
    <submittedName>
        <fullName evidence="2">Uncharacterized protein</fullName>
    </submittedName>
</protein>
<organism evidence="2">
    <name type="scientific">uncultured Rubellimicrobium sp</name>
    <dbReference type="NCBI Taxonomy" id="543078"/>
    <lineage>
        <taxon>Bacteria</taxon>
        <taxon>Pseudomonadati</taxon>
        <taxon>Pseudomonadota</taxon>
        <taxon>Alphaproteobacteria</taxon>
        <taxon>Rhodobacterales</taxon>
        <taxon>Roseobacteraceae</taxon>
        <taxon>Rubellimicrobium</taxon>
        <taxon>environmental samples</taxon>
    </lineage>
</organism>
<sequence length="71" mass="7202">AQPSFPSVPDGPASGAGPCRASRRRGGARPLHRGLGAARGHRGLALADPGRDQGPAQAQGQASQGRRGRRV</sequence>
<accession>A0A6J4PNN6</accession>
<feature type="compositionally biased region" description="Low complexity" evidence="1">
    <location>
        <begin position="33"/>
        <end position="65"/>
    </location>
</feature>
<evidence type="ECO:0000256" key="1">
    <source>
        <dbReference type="SAM" id="MobiDB-lite"/>
    </source>
</evidence>
<gene>
    <name evidence="2" type="ORF">AVDCRST_MAG15-2199</name>
</gene>
<feature type="region of interest" description="Disordered" evidence="1">
    <location>
        <begin position="1"/>
        <end position="71"/>
    </location>
</feature>
<reference evidence="2" key="1">
    <citation type="submission" date="2020-02" db="EMBL/GenBank/DDBJ databases">
        <authorList>
            <person name="Meier V. D."/>
        </authorList>
    </citation>
    <scope>NUCLEOTIDE SEQUENCE</scope>
    <source>
        <strain evidence="2">AVDCRST_MAG15</strain>
    </source>
</reference>
<feature type="compositionally biased region" description="Basic residues" evidence="1">
    <location>
        <begin position="21"/>
        <end position="32"/>
    </location>
</feature>
<feature type="non-terminal residue" evidence="2">
    <location>
        <position position="1"/>
    </location>
</feature>